<dbReference type="AlphaFoldDB" id="A0AAV3ZA08"/>
<accession>A0AAV3ZA08</accession>
<feature type="non-terminal residue" evidence="1">
    <location>
        <position position="1"/>
    </location>
</feature>
<keyword evidence="2" id="KW-1185">Reference proteome</keyword>
<name>A0AAV3ZA08_9GAST</name>
<evidence type="ECO:0000313" key="2">
    <source>
        <dbReference type="Proteomes" id="UP000735302"/>
    </source>
</evidence>
<evidence type="ECO:0000313" key="1">
    <source>
        <dbReference type="EMBL" id="GFN91203.1"/>
    </source>
</evidence>
<sequence>ALGGVPPASLTPTVTIPGSEPLSSFDIPVGVIKFKTWQIGSGDDCELAFFGLYVNDTPLLAYVYDDNEDDSVGGGYIRMVVRSMVEGLQRPLRD</sequence>
<reference evidence="1 2" key="1">
    <citation type="journal article" date="2021" name="Elife">
        <title>Chloroplast acquisition without the gene transfer in kleptoplastic sea slugs, Plakobranchus ocellatus.</title>
        <authorList>
            <person name="Maeda T."/>
            <person name="Takahashi S."/>
            <person name="Yoshida T."/>
            <person name="Shimamura S."/>
            <person name="Takaki Y."/>
            <person name="Nagai Y."/>
            <person name="Toyoda A."/>
            <person name="Suzuki Y."/>
            <person name="Arimoto A."/>
            <person name="Ishii H."/>
            <person name="Satoh N."/>
            <person name="Nishiyama T."/>
            <person name="Hasebe M."/>
            <person name="Maruyama T."/>
            <person name="Minagawa J."/>
            <person name="Obokata J."/>
            <person name="Shigenobu S."/>
        </authorList>
    </citation>
    <scope>NUCLEOTIDE SEQUENCE [LARGE SCALE GENOMIC DNA]</scope>
</reference>
<dbReference type="Proteomes" id="UP000735302">
    <property type="component" value="Unassembled WGS sequence"/>
</dbReference>
<dbReference type="EMBL" id="BLXT01002107">
    <property type="protein sequence ID" value="GFN91203.1"/>
    <property type="molecule type" value="Genomic_DNA"/>
</dbReference>
<protein>
    <submittedName>
        <fullName evidence="1">Uncharacterized protein</fullName>
    </submittedName>
</protein>
<organism evidence="1 2">
    <name type="scientific">Plakobranchus ocellatus</name>
    <dbReference type="NCBI Taxonomy" id="259542"/>
    <lineage>
        <taxon>Eukaryota</taxon>
        <taxon>Metazoa</taxon>
        <taxon>Spiralia</taxon>
        <taxon>Lophotrochozoa</taxon>
        <taxon>Mollusca</taxon>
        <taxon>Gastropoda</taxon>
        <taxon>Heterobranchia</taxon>
        <taxon>Euthyneura</taxon>
        <taxon>Panpulmonata</taxon>
        <taxon>Sacoglossa</taxon>
        <taxon>Placobranchoidea</taxon>
        <taxon>Plakobranchidae</taxon>
        <taxon>Plakobranchus</taxon>
    </lineage>
</organism>
<proteinExistence type="predicted"/>
<gene>
    <name evidence="1" type="ORF">PoB_001770900</name>
</gene>
<comment type="caution">
    <text evidence="1">The sequence shown here is derived from an EMBL/GenBank/DDBJ whole genome shotgun (WGS) entry which is preliminary data.</text>
</comment>